<dbReference type="EMBL" id="JBGUAW010000007">
    <property type="protein sequence ID" value="MFA9461397.1"/>
    <property type="molecule type" value="Genomic_DNA"/>
</dbReference>
<feature type="domain" description="Peptidase M16 C-terminal" evidence="2">
    <location>
        <begin position="195"/>
        <end position="371"/>
    </location>
</feature>
<evidence type="ECO:0000259" key="2">
    <source>
        <dbReference type="Pfam" id="PF05193"/>
    </source>
</evidence>
<sequence length="451" mass="49263">MTGLLLAAWGAGGQAAQEPEHGTPEYSIPIQTWRMDNGARVLFVKRTSLPMVSVRVSFDAGSARDPEGLFGLSALTARMLDEGAGDLSPDAFARKVDSLGLEYGASNGHDTLSLQVTSLTRQGTERKALDLMAKALMKPAFSKQALARERQRQIIGIRRGREDPQTVAVKAFFREVYGDHPYAHPTEGVPKQIRKIDRADLQEFAERHFVGSNATIAVVGNLDRGEAEKLLADTLGRLPKGTKPEPLPEVPEMKGPRQVFLERDVAQAHVLMGQPATRRDDEDYFPLLVGNYSLGGGGFASRLVGAVREEHGLSYSVFSTFSGMQRLGPFVAGLQTANENLGKAMGLLEEEVAKFVENGPTEEEVTAAQRYLTGSFPLKISSNQDIVDQLATMGFYTLGADYLERYIPRVRSAEAGGIQEAMQQRLDPARMVTVVVGNRRPEAFKEDQAAE</sequence>
<name>A0ABV4TVS3_9GAMM</name>
<dbReference type="Pfam" id="PF05193">
    <property type="entry name" value="Peptidase_M16_C"/>
    <property type="match status" value="1"/>
</dbReference>
<dbReference type="Gene3D" id="3.30.830.10">
    <property type="entry name" value="Metalloenzyme, LuxS/M16 peptidase-like"/>
    <property type="match status" value="2"/>
</dbReference>
<evidence type="ECO:0000259" key="1">
    <source>
        <dbReference type="Pfam" id="PF00675"/>
    </source>
</evidence>
<dbReference type="PANTHER" id="PTHR11851">
    <property type="entry name" value="METALLOPROTEASE"/>
    <property type="match status" value="1"/>
</dbReference>
<gene>
    <name evidence="3" type="ORF">ACERLL_11225</name>
</gene>
<evidence type="ECO:0000313" key="4">
    <source>
        <dbReference type="Proteomes" id="UP001575181"/>
    </source>
</evidence>
<feature type="domain" description="Peptidase M16 N-terminal" evidence="1">
    <location>
        <begin position="41"/>
        <end position="186"/>
    </location>
</feature>
<dbReference type="Proteomes" id="UP001575181">
    <property type="component" value="Unassembled WGS sequence"/>
</dbReference>
<proteinExistence type="predicted"/>
<dbReference type="SUPFAM" id="SSF63411">
    <property type="entry name" value="LuxS/MPP-like metallohydrolase"/>
    <property type="match status" value="2"/>
</dbReference>
<comment type="caution">
    <text evidence="3">The sequence shown here is derived from an EMBL/GenBank/DDBJ whole genome shotgun (WGS) entry which is preliminary data.</text>
</comment>
<dbReference type="InterPro" id="IPR011765">
    <property type="entry name" value="Pept_M16_N"/>
</dbReference>
<dbReference type="InterPro" id="IPR050361">
    <property type="entry name" value="MPP/UQCRC_Complex"/>
</dbReference>
<protein>
    <submittedName>
        <fullName evidence="3">M16 family metallopeptidase</fullName>
    </submittedName>
</protein>
<evidence type="ECO:0000313" key="3">
    <source>
        <dbReference type="EMBL" id="MFA9461397.1"/>
    </source>
</evidence>
<keyword evidence="4" id="KW-1185">Reference proteome</keyword>
<reference evidence="3 4" key="1">
    <citation type="submission" date="2024-08" db="EMBL/GenBank/DDBJ databases">
        <title>Whole-genome sequencing of halo(alkali)philic microorganisms from hypersaline lakes.</title>
        <authorList>
            <person name="Sorokin D.Y."/>
            <person name="Merkel A.Y."/>
            <person name="Messina E."/>
            <person name="Yakimov M."/>
        </authorList>
    </citation>
    <scope>NUCLEOTIDE SEQUENCE [LARGE SCALE GENOMIC DNA]</scope>
    <source>
        <strain evidence="3 4">Cl-TMA</strain>
    </source>
</reference>
<dbReference type="PANTHER" id="PTHR11851:SF224">
    <property type="entry name" value="PROCESSING PROTEASE"/>
    <property type="match status" value="1"/>
</dbReference>
<accession>A0ABV4TVS3</accession>
<dbReference type="InterPro" id="IPR011249">
    <property type="entry name" value="Metalloenz_LuxS/M16"/>
</dbReference>
<organism evidence="3 4">
    <name type="scientific">Thiohalorhabdus methylotrophus</name>
    <dbReference type="NCBI Taxonomy" id="3242694"/>
    <lineage>
        <taxon>Bacteria</taxon>
        <taxon>Pseudomonadati</taxon>
        <taxon>Pseudomonadota</taxon>
        <taxon>Gammaproteobacteria</taxon>
        <taxon>Thiohalorhabdales</taxon>
        <taxon>Thiohalorhabdaceae</taxon>
        <taxon>Thiohalorhabdus</taxon>
    </lineage>
</organism>
<dbReference type="InterPro" id="IPR007863">
    <property type="entry name" value="Peptidase_M16_C"/>
</dbReference>
<dbReference type="Pfam" id="PF00675">
    <property type="entry name" value="Peptidase_M16"/>
    <property type="match status" value="1"/>
</dbReference>
<dbReference type="RefSeq" id="WP_373656186.1">
    <property type="nucleotide sequence ID" value="NZ_JBGUAW010000007.1"/>
</dbReference>